<dbReference type="Proteomes" id="UP000298551">
    <property type="component" value="Chromosome"/>
</dbReference>
<evidence type="ECO:0000313" key="5">
    <source>
        <dbReference type="EMBL" id="QCI13505.1"/>
    </source>
</evidence>
<evidence type="ECO:0000256" key="2">
    <source>
        <dbReference type="ARBA" id="ARBA00022643"/>
    </source>
</evidence>
<protein>
    <submittedName>
        <fullName evidence="5">NAD(P)H-dependent oxidoreductase</fullName>
    </submittedName>
</protein>
<proteinExistence type="predicted"/>
<keyword evidence="2" id="KW-0285">Flavoprotein</keyword>
<dbReference type="Gene3D" id="3.40.50.360">
    <property type="match status" value="1"/>
</dbReference>
<sequence length="222" mass="24197">MPKLLIVIASTRPGRLGLPIGKWAAEAAAAHGGFEVEVADLAELDLPLFDEPFPPRMGKYIHERTQRWSERVAAADAFLFVTPEYNYGPPASLLNAITYLYWEWTYKPAGFVSYGGMGAGLRAVQALKDTVTAVRMMPVADGVAIPFVMKQVQDGVFHSTPIIDETLPFHLNELLRWCNALAPLRAEVPLRRRELPPGAPPPPPAGAPVAANIAPPLEGVRQ</sequence>
<dbReference type="GO" id="GO:0016655">
    <property type="term" value="F:oxidoreductase activity, acting on NAD(P)H, quinone or similar compound as acceptor"/>
    <property type="evidence" value="ECO:0007669"/>
    <property type="project" value="UniProtKB-ARBA"/>
</dbReference>
<feature type="compositionally biased region" description="Pro residues" evidence="3">
    <location>
        <begin position="197"/>
        <end position="206"/>
    </location>
</feature>
<evidence type="ECO:0000256" key="3">
    <source>
        <dbReference type="SAM" id="MobiDB-lite"/>
    </source>
</evidence>
<dbReference type="EMBL" id="CP039371">
    <property type="protein sequence ID" value="QCI13505.1"/>
    <property type="molecule type" value="Genomic_DNA"/>
</dbReference>
<reference evidence="6" key="1">
    <citation type="submission" date="2019-04" db="EMBL/GenBank/DDBJ databases">
        <title>Genome sequence of Pseudomonas putida 1290, an auxin catabolizing strain.</title>
        <authorList>
            <person name="Laird T.S."/>
            <person name="Leveau J.H.J."/>
        </authorList>
    </citation>
    <scope>NUCLEOTIDE SEQUENCE [LARGE SCALE GENOMIC DNA]</scope>
    <source>
        <strain evidence="6">1290</strain>
    </source>
</reference>
<dbReference type="InterPro" id="IPR005025">
    <property type="entry name" value="FMN_Rdtase-like_dom"/>
</dbReference>
<dbReference type="RefSeq" id="WP_136915624.1">
    <property type="nucleotide sequence ID" value="NZ_CP039371.1"/>
</dbReference>
<dbReference type="GO" id="GO:0005829">
    <property type="term" value="C:cytosol"/>
    <property type="evidence" value="ECO:0007669"/>
    <property type="project" value="TreeGrafter"/>
</dbReference>
<feature type="domain" description="NADPH-dependent FMN reductase-like" evidence="4">
    <location>
        <begin position="2"/>
        <end position="146"/>
    </location>
</feature>
<gene>
    <name evidence="5" type="ORF">E6B08_20045</name>
</gene>
<feature type="region of interest" description="Disordered" evidence="3">
    <location>
        <begin position="193"/>
        <end position="222"/>
    </location>
</feature>
<dbReference type="SUPFAM" id="SSF52218">
    <property type="entry name" value="Flavoproteins"/>
    <property type="match status" value="1"/>
</dbReference>
<accession>A0A4D6XKX6</accession>
<dbReference type="AlphaFoldDB" id="A0A4D6XKX6"/>
<keyword evidence="2" id="KW-0288">FMN</keyword>
<organism evidence="5 6">
    <name type="scientific">Pseudomonas putida</name>
    <name type="common">Arthrobacter siderocapsulatus</name>
    <dbReference type="NCBI Taxonomy" id="303"/>
    <lineage>
        <taxon>Bacteria</taxon>
        <taxon>Pseudomonadati</taxon>
        <taxon>Pseudomonadota</taxon>
        <taxon>Gammaproteobacteria</taxon>
        <taxon>Pseudomonadales</taxon>
        <taxon>Pseudomonadaceae</taxon>
        <taxon>Pseudomonas</taxon>
    </lineage>
</organism>
<dbReference type="PANTHER" id="PTHR30543">
    <property type="entry name" value="CHROMATE REDUCTASE"/>
    <property type="match status" value="1"/>
</dbReference>
<dbReference type="PANTHER" id="PTHR30543:SF21">
    <property type="entry name" value="NAD(P)H-DEPENDENT FMN REDUCTASE LOT6"/>
    <property type="match status" value="1"/>
</dbReference>
<evidence type="ECO:0000259" key="4">
    <source>
        <dbReference type="Pfam" id="PF03358"/>
    </source>
</evidence>
<feature type="compositionally biased region" description="Low complexity" evidence="3">
    <location>
        <begin position="207"/>
        <end position="216"/>
    </location>
</feature>
<comment type="cofactor">
    <cofactor evidence="1">
        <name>FMN</name>
        <dbReference type="ChEBI" id="CHEBI:58210"/>
    </cofactor>
</comment>
<dbReference type="GO" id="GO:0010181">
    <property type="term" value="F:FMN binding"/>
    <property type="evidence" value="ECO:0007669"/>
    <property type="project" value="TreeGrafter"/>
</dbReference>
<dbReference type="InterPro" id="IPR029039">
    <property type="entry name" value="Flavoprotein-like_sf"/>
</dbReference>
<dbReference type="OrthoDB" id="9812295at2"/>
<evidence type="ECO:0000256" key="1">
    <source>
        <dbReference type="ARBA" id="ARBA00001917"/>
    </source>
</evidence>
<dbReference type="InterPro" id="IPR050712">
    <property type="entry name" value="NAD(P)H-dep_reductase"/>
</dbReference>
<dbReference type="Pfam" id="PF03358">
    <property type="entry name" value="FMN_red"/>
    <property type="match status" value="1"/>
</dbReference>
<name>A0A4D6XKX6_PSEPU</name>
<evidence type="ECO:0000313" key="6">
    <source>
        <dbReference type="Proteomes" id="UP000298551"/>
    </source>
</evidence>